<feature type="compositionally biased region" description="Low complexity" evidence="1">
    <location>
        <begin position="215"/>
        <end position="226"/>
    </location>
</feature>
<reference evidence="3 4" key="1">
    <citation type="submission" date="2018-12" db="EMBL/GenBank/DDBJ databases">
        <authorList>
            <person name="Sun L."/>
            <person name="Chen Z."/>
        </authorList>
    </citation>
    <scope>NUCLEOTIDE SEQUENCE [LARGE SCALE GENOMIC DNA]</scope>
    <source>
        <strain evidence="3 4">3-5-3</strain>
    </source>
</reference>
<organism evidence="3 4">
    <name type="scientific">Paenibacillus zeisoli</name>
    <dbReference type="NCBI Taxonomy" id="2496267"/>
    <lineage>
        <taxon>Bacteria</taxon>
        <taxon>Bacillati</taxon>
        <taxon>Bacillota</taxon>
        <taxon>Bacilli</taxon>
        <taxon>Bacillales</taxon>
        <taxon>Paenibacillaceae</taxon>
        <taxon>Paenibacillus</taxon>
    </lineage>
</organism>
<feature type="chain" id="PRO_5038436880" evidence="2">
    <location>
        <begin position="26"/>
        <end position="245"/>
    </location>
</feature>
<sequence>MKKGSSLYVKLALILSLLVSLLAGCGSPNVKENYPLESVNRSGNSTSYVYRAAGEKVPQVAADLIAEHEPDQKSPDNDDHMFLVYDKEYYHLQKDPNKPEDTLIEVDSEEYVRSNYDSSFLQGYLAASLIGSLFDSFGGHGSYRGYSSKDTYKPKQDYHAPTKDDKKAAPPLTVEKKGSITRRGGSGSSSGSYSGDSSSSGSSKGSITRNKDGGSSDSGSYSSPKKSITKPKTRSGSGGITRRRR</sequence>
<dbReference type="Proteomes" id="UP000272464">
    <property type="component" value="Unassembled WGS sequence"/>
</dbReference>
<proteinExistence type="predicted"/>
<dbReference type="Pfam" id="PF14042">
    <property type="entry name" value="DUF4247"/>
    <property type="match status" value="1"/>
</dbReference>
<name>A0A3S1BWG3_9BACL</name>
<evidence type="ECO:0000256" key="1">
    <source>
        <dbReference type="SAM" id="MobiDB-lite"/>
    </source>
</evidence>
<gene>
    <name evidence="3" type="ORF">EJP77_02565</name>
</gene>
<accession>A0A3S1BWG3</accession>
<dbReference type="AlphaFoldDB" id="A0A3S1BWG3"/>
<feature type="signal peptide" evidence="2">
    <location>
        <begin position="1"/>
        <end position="25"/>
    </location>
</feature>
<evidence type="ECO:0000313" key="4">
    <source>
        <dbReference type="Proteomes" id="UP000272464"/>
    </source>
</evidence>
<comment type="caution">
    <text evidence="3">The sequence shown here is derived from an EMBL/GenBank/DDBJ whole genome shotgun (WGS) entry which is preliminary data.</text>
</comment>
<dbReference type="EMBL" id="RZNX01000001">
    <property type="protein sequence ID" value="RUT35903.1"/>
    <property type="molecule type" value="Genomic_DNA"/>
</dbReference>
<protein>
    <submittedName>
        <fullName evidence="3">DUF4247 domain-containing protein</fullName>
    </submittedName>
</protein>
<keyword evidence="2" id="KW-0732">Signal</keyword>
<evidence type="ECO:0000313" key="3">
    <source>
        <dbReference type="EMBL" id="RUT35903.1"/>
    </source>
</evidence>
<keyword evidence="4" id="KW-1185">Reference proteome</keyword>
<feature type="compositionally biased region" description="Low complexity" evidence="1">
    <location>
        <begin position="189"/>
        <end position="206"/>
    </location>
</feature>
<dbReference type="InterPro" id="IPR025341">
    <property type="entry name" value="DUF4247"/>
</dbReference>
<dbReference type="PROSITE" id="PS51257">
    <property type="entry name" value="PROKAR_LIPOPROTEIN"/>
    <property type="match status" value="1"/>
</dbReference>
<feature type="compositionally biased region" description="Basic and acidic residues" evidence="1">
    <location>
        <begin position="150"/>
        <end position="178"/>
    </location>
</feature>
<evidence type="ECO:0000256" key="2">
    <source>
        <dbReference type="SAM" id="SignalP"/>
    </source>
</evidence>
<feature type="region of interest" description="Disordered" evidence="1">
    <location>
        <begin position="145"/>
        <end position="245"/>
    </location>
</feature>
<dbReference type="RefSeq" id="WP_127197600.1">
    <property type="nucleotide sequence ID" value="NZ_RZNX01000001.1"/>
</dbReference>
<dbReference type="OrthoDB" id="2967172at2"/>